<name>A0A2S8R6D9_9FIRM</name>
<evidence type="ECO:0000256" key="1">
    <source>
        <dbReference type="SAM" id="Phobius"/>
    </source>
</evidence>
<dbReference type="EMBL" id="NEMB01000004">
    <property type="protein sequence ID" value="PQQ65353.1"/>
    <property type="molecule type" value="Genomic_DNA"/>
</dbReference>
<evidence type="ECO:0000313" key="2">
    <source>
        <dbReference type="EMBL" id="PQQ65353.1"/>
    </source>
</evidence>
<feature type="transmembrane region" description="Helical" evidence="1">
    <location>
        <begin position="6"/>
        <end position="26"/>
    </location>
</feature>
<dbReference type="AlphaFoldDB" id="A0A2S8R6D9"/>
<organism evidence="2 3">
    <name type="scientific">Acetivibrio saccincola</name>
    <dbReference type="NCBI Taxonomy" id="1677857"/>
    <lineage>
        <taxon>Bacteria</taxon>
        <taxon>Bacillati</taxon>
        <taxon>Bacillota</taxon>
        <taxon>Clostridia</taxon>
        <taxon>Eubacteriales</taxon>
        <taxon>Oscillospiraceae</taxon>
        <taxon>Acetivibrio</taxon>
    </lineage>
</organism>
<reference evidence="2 3" key="1">
    <citation type="journal article" date="2018" name="Syst. Appl. Microbiol.">
        <title>Characterization and high-quality draft genome sequence of Herbivorax saccincola A7, an anaerobic, alkaliphilic, thermophilic, cellulolytic, and xylanolytic bacterium.</title>
        <authorList>
            <person name="Aikawa S."/>
            <person name="Baramee S."/>
            <person name="Sermsathanaswadi J."/>
            <person name="Thianheng P."/>
            <person name="Tachaapaikoon C."/>
            <person name="Shikata A."/>
            <person name="Waeonukul R."/>
            <person name="Pason P."/>
            <person name="Ratanakhanokchai K."/>
            <person name="Kosugi A."/>
        </authorList>
    </citation>
    <scope>NUCLEOTIDE SEQUENCE [LARGE SCALE GENOMIC DNA]</scope>
    <source>
        <strain evidence="2 3">A7</strain>
    </source>
</reference>
<comment type="caution">
    <text evidence="2">The sequence shown here is derived from an EMBL/GenBank/DDBJ whole genome shotgun (WGS) entry which is preliminary data.</text>
</comment>
<keyword evidence="1" id="KW-0472">Membrane</keyword>
<keyword evidence="1" id="KW-0812">Transmembrane</keyword>
<evidence type="ECO:0000313" key="3">
    <source>
        <dbReference type="Proteomes" id="UP000239720"/>
    </source>
</evidence>
<sequence>MKIEGVYKIIILILIATGVFLINNYVKAQEINIEVLIDGVDDVPKVGRIGEPIKLEEYIEMWHSSGGYWIYEDIIIHDAKLNSNLFNEDALASAIKGEFAFEYELNSELCEKLIKTKNLKVVCSTTLKDPVTGEYKAINDIFYEKPSIELKNGKIYFKGKPKLNFYKKERITFEDIIDDVLEVQIPFVDPDYGMNLYAIWSRKSGGNKSVGLGGAWGYFNKDDIFATPNVPTIDEIKHLADIPDIENYSHILDIPNIDKILERPIQELGAIAPS</sequence>
<gene>
    <name evidence="2" type="ORF">B9R14_16815</name>
</gene>
<dbReference type="OrthoDB" id="2088379at2"/>
<proteinExistence type="predicted"/>
<protein>
    <submittedName>
        <fullName evidence="2">Uncharacterized protein</fullName>
    </submittedName>
</protein>
<keyword evidence="1" id="KW-1133">Transmembrane helix</keyword>
<accession>A0A2S8R6D9</accession>
<dbReference type="Proteomes" id="UP000239720">
    <property type="component" value="Unassembled WGS sequence"/>
</dbReference>